<evidence type="ECO:0000313" key="9">
    <source>
        <dbReference type="EMBL" id="KAF2302538.1"/>
    </source>
</evidence>
<comment type="pathway">
    <text evidence="1">Pigment biosynthesis; anthocyanin biosynthesis.</text>
</comment>
<evidence type="ECO:0000256" key="2">
    <source>
        <dbReference type="ARBA" id="ARBA00009995"/>
    </source>
</evidence>
<name>A0A6A6LQL3_HEVBR</name>
<organism evidence="9 10">
    <name type="scientific">Hevea brasiliensis</name>
    <name type="common">Para rubber tree</name>
    <name type="synonym">Siphonia brasiliensis</name>
    <dbReference type="NCBI Taxonomy" id="3981"/>
    <lineage>
        <taxon>Eukaryota</taxon>
        <taxon>Viridiplantae</taxon>
        <taxon>Streptophyta</taxon>
        <taxon>Embryophyta</taxon>
        <taxon>Tracheophyta</taxon>
        <taxon>Spermatophyta</taxon>
        <taxon>Magnoliopsida</taxon>
        <taxon>eudicotyledons</taxon>
        <taxon>Gunneridae</taxon>
        <taxon>Pentapetalae</taxon>
        <taxon>rosids</taxon>
        <taxon>fabids</taxon>
        <taxon>Malpighiales</taxon>
        <taxon>Euphorbiaceae</taxon>
        <taxon>Crotonoideae</taxon>
        <taxon>Micrandreae</taxon>
        <taxon>Hevea</taxon>
    </lineage>
</organism>
<evidence type="ECO:0000256" key="1">
    <source>
        <dbReference type="ARBA" id="ARBA00004935"/>
    </source>
</evidence>
<evidence type="ECO:0000313" key="10">
    <source>
        <dbReference type="Proteomes" id="UP000467840"/>
    </source>
</evidence>
<dbReference type="EC" id="2.4.1.-" evidence="7"/>
<dbReference type="InterPro" id="IPR002213">
    <property type="entry name" value="UDP_glucos_trans"/>
</dbReference>
<evidence type="ECO:0000256" key="5">
    <source>
        <dbReference type="ARBA" id="ARBA00047606"/>
    </source>
</evidence>
<sequence>MESKVFVSKAVNGSMGNRPPYYQKPGARNAYNSAVVDTRFCTNCGKSRHTVETCYKKHGFPPGYRRGYNASANNIMADESQQQYESNLISSQPQSGTSTGQEDSGLVQKNYENSSIALSQDQIKGLLALLRSAQLDPKSHSINQHVSTSNLYLLSHHYKLIALKGHKISFISTPRNIQRLPKFPPNLAPLINLVSLPLPTVEHLPRNAEATTDIPSHKTPYLKLAFDGLQGPLLQFLQTSTPDWIIYDFAPYWLPSILANLGISGVFYSMYGAWTLSFFGSSSSAMINGEDPRTGPEDFTVPPEWIPFPSKIAFRLHEAKQAFRNHFEVNDSGFSDVFRLGLLPPADFDGSRDQDDVWLTIKECLDKQNKGSVVYIAFGSESELSQPELHELALGLELSGLPFFWALRKRDNSVKLPDGFEERVKGRGIVWTSWVPQLRIMGHESVGGFLTHCGYASIIEALYFELPLIMLPISLDQGLIARIFGEKKVGIEVTKDEDGSFRREWVAESLRFVMVEKEGKPYRDGAKEMKKLIADKDVHDRYVDHFIEFMQNHRVA</sequence>
<dbReference type="PANTHER" id="PTHR48049:SF60">
    <property type="entry name" value="UDP-GLYCOSYLTRANSFERASE 91B1"/>
    <property type="match status" value="1"/>
</dbReference>
<dbReference type="EMBL" id="JAAGAX010000010">
    <property type="protein sequence ID" value="KAF2302538.1"/>
    <property type="molecule type" value="Genomic_DNA"/>
</dbReference>
<dbReference type="PANTHER" id="PTHR48049">
    <property type="entry name" value="GLYCOSYLTRANSFERASE"/>
    <property type="match status" value="1"/>
</dbReference>
<evidence type="ECO:0000256" key="7">
    <source>
        <dbReference type="RuleBase" id="RU362057"/>
    </source>
</evidence>
<comment type="caution">
    <text evidence="9">The sequence shown here is derived from an EMBL/GenBank/DDBJ whole genome shotgun (WGS) entry which is preliminary data.</text>
</comment>
<dbReference type="InterPro" id="IPR035595">
    <property type="entry name" value="UDP_glycos_trans_CS"/>
</dbReference>
<feature type="compositionally biased region" description="Low complexity" evidence="8">
    <location>
        <begin position="90"/>
        <end position="101"/>
    </location>
</feature>
<comment type="catalytic activity">
    <reaction evidence="5">
        <text>an anthocyanidin + UDP-alpha-D-glucose + H(+) = an anthocyanidin 3-O-beta-D-glucoside + UDP</text>
        <dbReference type="Rhea" id="RHEA:20093"/>
        <dbReference type="ChEBI" id="CHEBI:15378"/>
        <dbReference type="ChEBI" id="CHEBI:16307"/>
        <dbReference type="ChEBI" id="CHEBI:58223"/>
        <dbReference type="ChEBI" id="CHEBI:58885"/>
        <dbReference type="ChEBI" id="CHEBI:143576"/>
        <dbReference type="EC" id="2.4.1.115"/>
    </reaction>
</comment>
<dbReference type="UniPathway" id="UPA00009"/>
<dbReference type="PROSITE" id="PS00375">
    <property type="entry name" value="UDPGT"/>
    <property type="match status" value="1"/>
</dbReference>
<keyword evidence="4 6" id="KW-0808">Transferase</keyword>
<accession>A0A6A6LQL3</accession>
<dbReference type="SUPFAM" id="SSF53756">
    <property type="entry name" value="UDP-Glycosyltransferase/glycogen phosphorylase"/>
    <property type="match status" value="1"/>
</dbReference>
<reference evidence="9 10" key="1">
    <citation type="journal article" date="2020" name="Mol. Plant">
        <title>The Chromosome-Based Rubber Tree Genome Provides New Insights into Spurge Genome Evolution and Rubber Biosynthesis.</title>
        <authorList>
            <person name="Liu J."/>
            <person name="Shi C."/>
            <person name="Shi C.C."/>
            <person name="Li W."/>
            <person name="Zhang Q.J."/>
            <person name="Zhang Y."/>
            <person name="Li K."/>
            <person name="Lu H.F."/>
            <person name="Shi C."/>
            <person name="Zhu S.T."/>
            <person name="Xiao Z.Y."/>
            <person name="Nan H."/>
            <person name="Yue Y."/>
            <person name="Zhu X.G."/>
            <person name="Wu Y."/>
            <person name="Hong X.N."/>
            <person name="Fan G.Y."/>
            <person name="Tong Y."/>
            <person name="Zhang D."/>
            <person name="Mao C.L."/>
            <person name="Liu Y.L."/>
            <person name="Hao S.J."/>
            <person name="Liu W.Q."/>
            <person name="Lv M.Q."/>
            <person name="Zhang H.B."/>
            <person name="Liu Y."/>
            <person name="Hu-Tang G.R."/>
            <person name="Wang J.P."/>
            <person name="Wang J.H."/>
            <person name="Sun Y.H."/>
            <person name="Ni S.B."/>
            <person name="Chen W.B."/>
            <person name="Zhang X.C."/>
            <person name="Jiao Y.N."/>
            <person name="Eichler E.E."/>
            <person name="Li G.H."/>
            <person name="Liu X."/>
            <person name="Gao L.Z."/>
        </authorList>
    </citation>
    <scope>NUCLEOTIDE SEQUENCE [LARGE SCALE GENOMIC DNA]</scope>
    <source>
        <strain evidence="10">cv. GT1</strain>
        <tissue evidence="9">Leaf</tissue>
    </source>
</reference>
<comment type="similarity">
    <text evidence="2 6">Belongs to the UDP-glycosyltransferase family.</text>
</comment>
<dbReference type="Gene3D" id="3.40.50.2000">
    <property type="entry name" value="Glycogen Phosphorylase B"/>
    <property type="match status" value="2"/>
</dbReference>
<dbReference type="AlphaFoldDB" id="A0A6A6LQL3"/>
<dbReference type="Proteomes" id="UP000467840">
    <property type="component" value="Chromosome 4"/>
</dbReference>
<protein>
    <recommendedName>
        <fullName evidence="7">Glycosyltransferase</fullName>
        <ecNumber evidence="7">2.4.1.-</ecNumber>
    </recommendedName>
</protein>
<dbReference type="InterPro" id="IPR050481">
    <property type="entry name" value="UDP-glycosyltransf_plant"/>
</dbReference>
<proteinExistence type="inferred from homology"/>
<keyword evidence="10" id="KW-1185">Reference proteome</keyword>
<dbReference type="FunFam" id="3.40.50.2000:FF:000037">
    <property type="entry name" value="Glycosyltransferase"/>
    <property type="match status" value="1"/>
</dbReference>
<gene>
    <name evidence="9" type="ORF">GH714_037652</name>
</gene>
<dbReference type="GO" id="GO:0047213">
    <property type="term" value="F:anthocyanidin 3-O-glucosyltransferase activity"/>
    <property type="evidence" value="ECO:0007669"/>
    <property type="project" value="UniProtKB-EC"/>
</dbReference>
<dbReference type="GO" id="GO:0009718">
    <property type="term" value="P:anthocyanin-containing compound biosynthetic process"/>
    <property type="evidence" value="ECO:0007669"/>
    <property type="project" value="UniProtKB-UniPathway"/>
</dbReference>
<dbReference type="CDD" id="cd03784">
    <property type="entry name" value="GT1_Gtf-like"/>
    <property type="match status" value="1"/>
</dbReference>
<dbReference type="Pfam" id="PF00201">
    <property type="entry name" value="UDPGT"/>
    <property type="match status" value="1"/>
</dbReference>
<feature type="region of interest" description="Disordered" evidence="8">
    <location>
        <begin position="81"/>
        <end position="105"/>
    </location>
</feature>
<evidence type="ECO:0000256" key="6">
    <source>
        <dbReference type="RuleBase" id="RU003718"/>
    </source>
</evidence>
<keyword evidence="3 6" id="KW-0328">Glycosyltransferase</keyword>
<evidence type="ECO:0000256" key="3">
    <source>
        <dbReference type="ARBA" id="ARBA00022676"/>
    </source>
</evidence>
<evidence type="ECO:0000256" key="8">
    <source>
        <dbReference type="SAM" id="MobiDB-lite"/>
    </source>
</evidence>
<evidence type="ECO:0000256" key="4">
    <source>
        <dbReference type="ARBA" id="ARBA00022679"/>
    </source>
</evidence>